<keyword evidence="4" id="KW-0677">Repeat</keyword>
<dbReference type="eggNOG" id="KOG0032">
    <property type="taxonomic scope" value="Eukaryota"/>
</dbReference>
<dbReference type="PANTHER" id="PTHR24349">
    <property type="entry name" value="SERINE/THREONINE-PROTEIN KINASE"/>
    <property type="match status" value="1"/>
</dbReference>
<dbReference type="PROSITE" id="PS50011">
    <property type="entry name" value="PROTEIN_KINASE_DOM"/>
    <property type="match status" value="1"/>
</dbReference>
<dbReference type="InterPro" id="IPR018247">
    <property type="entry name" value="EF_Hand_1_Ca_BS"/>
</dbReference>
<dbReference type="InterPro" id="IPR002048">
    <property type="entry name" value="EF_hand_dom"/>
</dbReference>
<keyword evidence="7" id="KW-0106">Calcium</keyword>
<dbReference type="Pfam" id="PF00069">
    <property type="entry name" value="Pkinase"/>
    <property type="match status" value="1"/>
</dbReference>
<evidence type="ECO:0000256" key="5">
    <source>
        <dbReference type="ARBA" id="ARBA00022741"/>
    </source>
</evidence>
<keyword evidence="6" id="KW-0418">Kinase</keyword>
<dbReference type="InterPro" id="IPR011992">
    <property type="entry name" value="EF-hand-dom_pair"/>
</dbReference>
<evidence type="ECO:0000256" key="1">
    <source>
        <dbReference type="ARBA" id="ARBA00001946"/>
    </source>
</evidence>
<dbReference type="PROSITE" id="PS50222">
    <property type="entry name" value="EF_HAND_2"/>
    <property type="match status" value="3"/>
</dbReference>
<dbReference type="SUPFAM" id="SSF56112">
    <property type="entry name" value="Protein kinase-like (PK-like)"/>
    <property type="match status" value="1"/>
</dbReference>
<feature type="domain" description="Protein kinase" evidence="10">
    <location>
        <begin position="1"/>
        <end position="62"/>
    </location>
</feature>
<feature type="domain" description="EF-hand" evidence="11">
    <location>
        <begin position="237"/>
        <end position="272"/>
    </location>
</feature>
<feature type="domain" description="EF-hand" evidence="11">
    <location>
        <begin position="110"/>
        <end position="145"/>
    </location>
</feature>
<dbReference type="Gene3D" id="1.10.510.10">
    <property type="entry name" value="Transferase(Phosphotransferase) domain 1"/>
    <property type="match status" value="1"/>
</dbReference>
<comment type="cofactor">
    <cofactor evidence="1">
        <name>Mg(2+)</name>
        <dbReference type="ChEBI" id="CHEBI:18420"/>
    </cofactor>
</comment>
<dbReference type="SUPFAM" id="SSF47473">
    <property type="entry name" value="EF-hand"/>
    <property type="match status" value="1"/>
</dbReference>
<dbReference type="GO" id="GO:0005524">
    <property type="term" value="F:ATP binding"/>
    <property type="evidence" value="ECO:0007669"/>
    <property type="project" value="UniProtKB-KW"/>
</dbReference>
<evidence type="ECO:0000313" key="13">
    <source>
        <dbReference type="Proteomes" id="UP000266841"/>
    </source>
</evidence>
<evidence type="ECO:0000256" key="8">
    <source>
        <dbReference type="ARBA" id="ARBA00022840"/>
    </source>
</evidence>
<dbReference type="OrthoDB" id="43614at2759"/>
<dbReference type="Pfam" id="PF13499">
    <property type="entry name" value="EF-hand_7"/>
    <property type="match status" value="2"/>
</dbReference>
<feature type="domain" description="EF-hand" evidence="11">
    <location>
        <begin position="204"/>
        <end position="236"/>
    </location>
</feature>
<evidence type="ECO:0000256" key="4">
    <source>
        <dbReference type="ARBA" id="ARBA00022737"/>
    </source>
</evidence>
<sequence>MKPFQARSRSKKIEAIRRGDYTFDAPRWQHVSKEAIDFVSSLLICDPQKRPTAEVAVQHPWLKLEKYPNRESEVAHESLRGVSEHILTYARTNELKRIACSVIAHKSSEEEITDLRKAFDRFDYKKDGVISLEEFRRALSNLNYTAQEINDMFRQMDVNKNGVRRAVIRILLSLLIRKDSNSNCIQVILYTEFLAATLEMRGVIEEKRLAEAFDHIDDDDSGYISKENLMQLLGENVTGNHIERLIEEVDRDGDGRISFEEFFSMFRQNNAQKQQSASSKSLKE</sequence>
<gene>
    <name evidence="12" type="ORF">THAOC_17678</name>
</gene>
<dbReference type="CDD" id="cd00051">
    <property type="entry name" value="EFh"/>
    <property type="match status" value="2"/>
</dbReference>
<dbReference type="SMART" id="SM00054">
    <property type="entry name" value="EFh"/>
    <property type="match status" value="4"/>
</dbReference>
<reference evidence="12 13" key="1">
    <citation type="journal article" date="2012" name="Genome Biol.">
        <title>Genome and low-iron response of an oceanic diatom adapted to chronic iron limitation.</title>
        <authorList>
            <person name="Lommer M."/>
            <person name="Specht M."/>
            <person name="Roy A.S."/>
            <person name="Kraemer L."/>
            <person name="Andreson R."/>
            <person name="Gutowska M.A."/>
            <person name="Wolf J."/>
            <person name="Bergner S.V."/>
            <person name="Schilhabel M.B."/>
            <person name="Klostermeier U.C."/>
            <person name="Beiko R.G."/>
            <person name="Rosenstiel P."/>
            <person name="Hippler M."/>
            <person name="Laroche J."/>
        </authorList>
    </citation>
    <scope>NUCLEOTIDE SEQUENCE [LARGE SCALE GENOMIC DNA]</scope>
    <source>
        <strain evidence="12 13">CCMP1005</strain>
    </source>
</reference>
<comment type="caution">
    <text evidence="12">The sequence shown here is derived from an EMBL/GenBank/DDBJ whole genome shotgun (WGS) entry which is preliminary data.</text>
</comment>
<evidence type="ECO:0000256" key="7">
    <source>
        <dbReference type="ARBA" id="ARBA00022837"/>
    </source>
</evidence>
<dbReference type="Proteomes" id="UP000266841">
    <property type="component" value="Unassembled WGS sequence"/>
</dbReference>
<dbReference type="InterPro" id="IPR011009">
    <property type="entry name" value="Kinase-like_dom_sf"/>
</dbReference>
<keyword evidence="5" id="KW-0547">Nucleotide-binding</keyword>
<comment type="similarity">
    <text evidence="9">Belongs to the protein kinase superfamily. Ser/Thr protein kinase family. CDPK subfamily.</text>
</comment>
<dbReference type="GO" id="GO:0004674">
    <property type="term" value="F:protein serine/threonine kinase activity"/>
    <property type="evidence" value="ECO:0007669"/>
    <property type="project" value="UniProtKB-KW"/>
</dbReference>
<protein>
    <submittedName>
        <fullName evidence="12">Uncharacterized protein</fullName>
    </submittedName>
</protein>
<dbReference type="InterPro" id="IPR000719">
    <property type="entry name" value="Prot_kinase_dom"/>
</dbReference>
<accession>K0SA29</accession>
<dbReference type="EMBL" id="AGNL01019505">
    <property type="protein sequence ID" value="EJK61779.1"/>
    <property type="molecule type" value="Genomic_DNA"/>
</dbReference>
<evidence type="ECO:0000256" key="9">
    <source>
        <dbReference type="ARBA" id="ARBA00024334"/>
    </source>
</evidence>
<evidence type="ECO:0000259" key="11">
    <source>
        <dbReference type="PROSITE" id="PS50222"/>
    </source>
</evidence>
<organism evidence="12 13">
    <name type="scientific">Thalassiosira oceanica</name>
    <name type="common">Marine diatom</name>
    <dbReference type="NCBI Taxonomy" id="159749"/>
    <lineage>
        <taxon>Eukaryota</taxon>
        <taxon>Sar</taxon>
        <taxon>Stramenopiles</taxon>
        <taxon>Ochrophyta</taxon>
        <taxon>Bacillariophyta</taxon>
        <taxon>Coscinodiscophyceae</taxon>
        <taxon>Thalassiosirophycidae</taxon>
        <taxon>Thalassiosirales</taxon>
        <taxon>Thalassiosiraceae</taxon>
        <taxon>Thalassiosira</taxon>
    </lineage>
</organism>
<dbReference type="PROSITE" id="PS00018">
    <property type="entry name" value="EF_HAND_1"/>
    <property type="match status" value="1"/>
</dbReference>
<keyword evidence="13" id="KW-1185">Reference proteome</keyword>
<evidence type="ECO:0000256" key="3">
    <source>
        <dbReference type="ARBA" id="ARBA00022679"/>
    </source>
</evidence>
<evidence type="ECO:0000259" key="10">
    <source>
        <dbReference type="PROSITE" id="PS50011"/>
    </source>
</evidence>
<dbReference type="Gene3D" id="1.10.238.10">
    <property type="entry name" value="EF-hand"/>
    <property type="match status" value="1"/>
</dbReference>
<dbReference type="AlphaFoldDB" id="K0SA29"/>
<name>K0SA29_THAOC</name>
<dbReference type="GO" id="GO:0005509">
    <property type="term" value="F:calcium ion binding"/>
    <property type="evidence" value="ECO:0007669"/>
    <property type="project" value="InterPro"/>
</dbReference>
<dbReference type="FunFam" id="1.10.238.10:FF:000003">
    <property type="entry name" value="Calmodulin A"/>
    <property type="match status" value="1"/>
</dbReference>
<keyword evidence="3" id="KW-0808">Transferase</keyword>
<keyword evidence="2" id="KW-0723">Serine/threonine-protein kinase</keyword>
<evidence type="ECO:0000313" key="12">
    <source>
        <dbReference type="EMBL" id="EJK61779.1"/>
    </source>
</evidence>
<keyword evidence="8" id="KW-0067">ATP-binding</keyword>
<evidence type="ECO:0000256" key="2">
    <source>
        <dbReference type="ARBA" id="ARBA00022527"/>
    </source>
</evidence>
<proteinExistence type="inferred from homology"/>
<evidence type="ECO:0000256" key="6">
    <source>
        <dbReference type="ARBA" id="ARBA00022777"/>
    </source>
</evidence>
<dbReference type="OMA" id="AIMVEIS"/>
<dbReference type="InterPro" id="IPR050205">
    <property type="entry name" value="CDPK_Ser/Thr_kinases"/>
</dbReference>